<organism evidence="2 3">
    <name type="scientific">Zizania palustris</name>
    <name type="common">Northern wild rice</name>
    <dbReference type="NCBI Taxonomy" id="103762"/>
    <lineage>
        <taxon>Eukaryota</taxon>
        <taxon>Viridiplantae</taxon>
        <taxon>Streptophyta</taxon>
        <taxon>Embryophyta</taxon>
        <taxon>Tracheophyta</taxon>
        <taxon>Spermatophyta</taxon>
        <taxon>Magnoliopsida</taxon>
        <taxon>Liliopsida</taxon>
        <taxon>Poales</taxon>
        <taxon>Poaceae</taxon>
        <taxon>BOP clade</taxon>
        <taxon>Oryzoideae</taxon>
        <taxon>Oryzeae</taxon>
        <taxon>Zizaniinae</taxon>
        <taxon>Zizania</taxon>
    </lineage>
</organism>
<comment type="caution">
    <text evidence="2">The sequence shown here is derived from an EMBL/GenBank/DDBJ whole genome shotgun (WGS) entry which is preliminary data.</text>
</comment>
<accession>A0A8J5WGM1</accession>
<dbReference type="OrthoDB" id="10258062at2759"/>
<gene>
    <name evidence="2" type="ORF">GUJ93_ZPchr0010g8752</name>
</gene>
<dbReference type="Proteomes" id="UP000729402">
    <property type="component" value="Unassembled WGS sequence"/>
</dbReference>
<dbReference type="PANTHER" id="PTHR15830:SF10">
    <property type="entry name" value="TELOMERE LENGTH REGULATION PROTEIN TEL2 HOMOLOG"/>
    <property type="match status" value="1"/>
</dbReference>
<dbReference type="GO" id="GO:0051083">
    <property type="term" value="P:'de novo' cotranslational protein folding"/>
    <property type="evidence" value="ECO:0007669"/>
    <property type="project" value="TreeGrafter"/>
</dbReference>
<keyword evidence="1" id="KW-0472">Membrane</keyword>
<dbReference type="EMBL" id="JAAALK010000082">
    <property type="protein sequence ID" value="KAG8088432.1"/>
    <property type="molecule type" value="Genomic_DNA"/>
</dbReference>
<protein>
    <submittedName>
        <fullName evidence="2">Uncharacterized protein</fullName>
    </submittedName>
</protein>
<reference evidence="2" key="2">
    <citation type="submission" date="2021-02" db="EMBL/GenBank/DDBJ databases">
        <authorList>
            <person name="Kimball J.A."/>
            <person name="Haas M.W."/>
            <person name="Macchietto M."/>
            <person name="Kono T."/>
            <person name="Duquette J."/>
            <person name="Shao M."/>
        </authorList>
    </citation>
    <scope>NUCLEOTIDE SEQUENCE</scope>
    <source>
        <tissue evidence="2">Fresh leaf tissue</tissue>
    </source>
</reference>
<dbReference type="AlphaFoldDB" id="A0A8J5WGM1"/>
<dbReference type="GO" id="GO:0051879">
    <property type="term" value="F:Hsp90 protein binding"/>
    <property type="evidence" value="ECO:0007669"/>
    <property type="project" value="TreeGrafter"/>
</dbReference>
<dbReference type="PANTHER" id="PTHR15830">
    <property type="entry name" value="TELOMERE LENGTH REGULATION PROTEIN TEL2 FAMILY MEMBER"/>
    <property type="match status" value="1"/>
</dbReference>
<evidence type="ECO:0000313" key="2">
    <source>
        <dbReference type="EMBL" id="KAG8088432.1"/>
    </source>
</evidence>
<name>A0A8J5WGM1_ZIZPA</name>
<reference evidence="2" key="1">
    <citation type="journal article" date="2021" name="bioRxiv">
        <title>Whole Genome Assembly and Annotation of Northern Wild Rice, Zizania palustris L., Supports a Whole Genome Duplication in the Zizania Genus.</title>
        <authorList>
            <person name="Haas M."/>
            <person name="Kono T."/>
            <person name="Macchietto M."/>
            <person name="Millas R."/>
            <person name="McGilp L."/>
            <person name="Shao M."/>
            <person name="Duquette J."/>
            <person name="Hirsch C.N."/>
            <person name="Kimball J."/>
        </authorList>
    </citation>
    <scope>NUCLEOTIDE SEQUENCE</scope>
    <source>
        <tissue evidence="2">Fresh leaf tissue</tissue>
    </source>
</reference>
<dbReference type="InterPro" id="IPR051970">
    <property type="entry name" value="TEL2_Regulation"/>
</dbReference>
<keyword evidence="3" id="KW-1185">Reference proteome</keyword>
<proteinExistence type="predicted"/>
<evidence type="ECO:0000313" key="3">
    <source>
        <dbReference type="Proteomes" id="UP000729402"/>
    </source>
</evidence>
<keyword evidence="1" id="KW-0812">Transmembrane</keyword>
<dbReference type="GO" id="GO:0042162">
    <property type="term" value="F:telomeric DNA binding"/>
    <property type="evidence" value="ECO:0007669"/>
    <property type="project" value="TreeGrafter"/>
</dbReference>
<evidence type="ECO:0000256" key="1">
    <source>
        <dbReference type="SAM" id="Phobius"/>
    </source>
</evidence>
<keyword evidence="1" id="KW-1133">Transmembrane helix</keyword>
<dbReference type="GO" id="GO:0005829">
    <property type="term" value="C:cytosol"/>
    <property type="evidence" value="ECO:0007669"/>
    <property type="project" value="TreeGrafter"/>
</dbReference>
<feature type="transmembrane region" description="Helical" evidence="1">
    <location>
        <begin position="80"/>
        <end position="101"/>
    </location>
</feature>
<sequence>MRNQQRRTMLGDVVVVVVAWEAAACRIGKRRRLGKRHWRLGKRRRLHNVRWTTTMRWDEPWQHTNSMNVSHAKAYVKRSVLFAASFILIALHPSYVASSLIEGYQDISTGLEWIRTWALHVAKTDPDT</sequence>